<dbReference type="InterPro" id="IPR001610">
    <property type="entry name" value="PAC"/>
</dbReference>
<organism evidence="13 14">
    <name type="scientific">Rhodoferax lithotrophicus</name>
    <dbReference type="NCBI Taxonomy" id="2798804"/>
    <lineage>
        <taxon>Bacteria</taxon>
        <taxon>Pseudomonadati</taxon>
        <taxon>Pseudomonadota</taxon>
        <taxon>Betaproteobacteria</taxon>
        <taxon>Burkholderiales</taxon>
        <taxon>Comamonadaceae</taxon>
        <taxon>Rhodoferax</taxon>
    </lineage>
</organism>
<dbReference type="PANTHER" id="PTHR43065">
    <property type="entry name" value="SENSOR HISTIDINE KINASE"/>
    <property type="match status" value="1"/>
</dbReference>
<proteinExistence type="predicted"/>
<feature type="domain" description="Histidine kinase" evidence="10">
    <location>
        <begin position="721"/>
        <end position="825"/>
    </location>
</feature>
<dbReference type="SMART" id="SM01049">
    <property type="entry name" value="Cache_2"/>
    <property type="match status" value="1"/>
</dbReference>
<dbReference type="PROSITE" id="PS50112">
    <property type="entry name" value="PAS"/>
    <property type="match status" value="2"/>
</dbReference>
<dbReference type="Pfam" id="PF08448">
    <property type="entry name" value="PAS_4"/>
    <property type="match status" value="1"/>
</dbReference>
<dbReference type="Pfam" id="PF17200">
    <property type="entry name" value="sCache_2"/>
    <property type="match status" value="1"/>
</dbReference>
<evidence type="ECO:0000256" key="2">
    <source>
        <dbReference type="ARBA" id="ARBA00004651"/>
    </source>
</evidence>
<reference evidence="13 14" key="1">
    <citation type="journal article" date="2021" name="Microbiol. Spectr.">
        <title>A Single Bacterium Capable of Oxidation and Reduction of Iron at Circumneutral pH.</title>
        <authorList>
            <person name="Kato S."/>
            <person name="Ohkuma M."/>
        </authorList>
    </citation>
    <scope>NUCLEOTIDE SEQUENCE [LARGE SCALE GENOMIC DNA]</scope>
    <source>
        <strain evidence="13 14">MIZ03</strain>
    </source>
</reference>
<keyword evidence="14" id="KW-1185">Reference proteome</keyword>
<feature type="domain" description="PAC" evidence="12">
    <location>
        <begin position="476"/>
        <end position="528"/>
    </location>
</feature>
<evidence type="ECO:0000259" key="11">
    <source>
        <dbReference type="PROSITE" id="PS50112"/>
    </source>
</evidence>
<dbReference type="PROSITE" id="PS50113">
    <property type="entry name" value="PAC"/>
    <property type="match status" value="2"/>
</dbReference>
<comment type="catalytic activity">
    <reaction evidence="1">
        <text>ATP + protein L-histidine = ADP + protein N-phospho-L-histidine.</text>
        <dbReference type="EC" id="2.7.13.3"/>
    </reaction>
</comment>
<keyword evidence="5" id="KW-0597">Phosphoprotein</keyword>
<evidence type="ECO:0000256" key="1">
    <source>
        <dbReference type="ARBA" id="ARBA00000085"/>
    </source>
</evidence>
<dbReference type="Gene3D" id="3.30.450.20">
    <property type="entry name" value="PAS domain"/>
    <property type="match status" value="3"/>
</dbReference>
<dbReference type="EMBL" id="AP024238">
    <property type="protein sequence ID" value="BCO27564.1"/>
    <property type="molecule type" value="Genomic_DNA"/>
</dbReference>
<dbReference type="InterPro" id="IPR013656">
    <property type="entry name" value="PAS_4"/>
</dbReference>
<dbReference type="InterPro" id="IPR036890">
    <property type="entry name" value="HATPase_C_sf"/>
</dbReference>
<dbReference type="SUPFAM" id="SSF55785">
    <property type="entry name" value="PYP-like sensor domain (PAS domain)"/>
    <property type="match status" value="2"/>
</dbReference>
<dbReference type="InterPro" id="IPR003594">
    <property type="entry name" value="HATPase_dom"/>
</dbReference>
<dbReference type="Pfam" id="PF02518">
    <property type="entry name" value="HATPase_c"/>
    <property type="match status" value="1"/>
</dbReference>
<dbReference type="InterPro" id="IPR000014">
    <property type="entry name" value="PAS"/>
</dbReference>
<dbReference type="Proteomes" id="UP000824366">
    <property type="component" value="Chromosome"/>
</dbReference>
<evidence type="ECO:0000256" key="8">
    <source>
        <dbReference type="ARBA" id="ARBA00023136"/>
    </source>
</evidence>
<feature type="domain" description="PAS" evidence="11">
    <location>
        <begin position="400"/>
        <end position="445"/>
    </location>
</feature>
<dbReference type="InterPro" id="IPR033480">
    <property type="entry name" value="sCache_2"/>
</dbReference>
<evidence type="ECO:0000256" key="4">
    <source>
        <dbReference type="ARBA" id="ARBA00022475"/>
    </source>
</evidence>
<dbReference type="PANTHER" id="PTHR43065:SF50">
    <property type="entry name" value="HISTIDINE KINASE"/>
    <property type="match status" value="1"/>
</dbReference>
<dbReference type="EC" id="2.7.13.3" evidence="3"/>
<evidence type="ECO:0000256" key="7">
    <source>
        <dbReference type="ARBA" id="ARBA00022989"/>
    </source>
</evidence>
<dbReference type="SUPFAM" id="SSF55874">
    <property type="entry name" value="ATPase domain of HSP90 chaperone/DNA topoisomerase II/histidine kinase"/>
    <property type="match status" value="1"/>
</dbReference>
<dbReference type="InterPro" id="IPR000700">
    <property type="entry name" value="PAS-assoc_C"/>
</dbReference>
<evidence type="ECO:0000259" key="10">
    <source>
        <dbReference type="PROSITE" id="PS50109"/>
    </source>
</evidence>
<evidence type="ECO:0000256" key="6">
    <source>
        <dbReference type="ARBA" id="ARBA00022692"/>
    </source>
</evidence>
<sequence length="843" mass="93748">MTHKFGLKGLLQLMSAIGIIGMLGLSVLFLSEFHSSLVASKQLEVRERVEIALSLINDFHALEIRGTLTRVEAQTKARETIRQIRTSQNDYLWINDTQHLMLMHPIMPELEGKDLSDFKDAEGKKFFADFVDTALRLGSGYVRYVWPKPGASSVQPKLSYVKLFVPWHWIIGSGVYMDDIEATFRKQLWYLISIIGGLGLLYIYIGFRLRTLVLHRVGGDMDKAVTIATHLASGNLDTPISLQATNGPISRPARSGVLDRLMQVSATRKRVERVNRRLGEALKQSHEAISLVEADLHFSYINPAFTRLFGYQLEEVIGQPISLLEVTGNEAGSPQDAIQMAGQSGLFHGEVLRRAKDGRLIPVLTNIAPVLDEHRIISGYVATMIDLTEIKRVTEQLRENEEKFHAIFDQAFQFIGILSPDGMLRDANQTALDALGLQLADVVGKPLWTTPWWQHSAAQQTKLKAAIAQAALGNFVRFEVSTQGGQGSLRHIDFSLKPVHDGHGRVEQLIAEGRDITERQLAEDEVRTAMVEVSRINTELLASNHKLEQAQIQLLQSEKMASIGLLAAGVAHEINNPIGFVSSNLYALERYVKELLELLDAYEQLETLVHPSQPGAEALASSVVPLLVGLRSLKEHIDLQFLREDAINLLSESHEGTARVKNIVQSLKDFAHASHEDDWDFANIHTGLESTLKVVWNELKYKCEVVKDYGQLPLVQCLLSQLNQVFMNLLINAAQAIEEKGIITICTGTQEQEVWIDIADTGKGIPAEQLSHIFDPFFTTKPIGKGTGLGLSVSYSIVHKHHGRIEVHSEVGKGSTFRVYLPVTQPPTEDTSAHLHGKGDRAQ</sequence>
<comment type="subcellular location">
    <subcellularLocation>
        <location evidence="2">Cell membrane</location>
        <topology evidence="2">Multi-pass membrane protein</topology>
    </subcellularLocation>
</comment>
<name>A0ABN6D6B0_9BURK</name>
<evidence type="ECO:0000259" key="12">
    <source>
        <dbReference type="PROSITE" id="PS50113"/>
    </source>
</evidence>
<dbReference type="Gene3D" id="1.10.287.130">
    <property type="match status" value="1"/>
</dbReference>
<dbReference type="PROSITE" id="PS50109">
    <property type="entry name" value="HIS_KIN"/>
    <property type="match status" value="1"/>
</dbReference>
<feature type="transmembrane region" description="Helical" evidence="9">
    <location>
        <begin position="12"/>
        <end position="31"/>
    </location>
</feature>
<accession>A0ABN6D6B0</accession>
<evidence type="ECO:0000256" key="3">
    <source>
        <dbReference type="ARBA" id="ARBA00012438"/>
    </source>
</evidence>
<dbReference type="InterPro" id="IPR004358">
    <property type="entry name" value="Sig_transdc_His_kin-like_C"/>
</dbReference>
<protein>
    <recommendedName>
        <fullName evidence="3">histidine kinase</fullName>
        <ecNumber evidence="3">2.7.13.3</ecNumber>
    </recommendedName>
</protein>
<evidence type="ECO:0000313" key="14">
    <source>
        <dbReference type="Proteomes" id="UP000824366"/>
    </source>
</evidence>
<keyword evidence="8 9" id="KW-0472">Membrane</keyword>
<dbReference type="InterPro" id="IPR035965">
    <property type="entry name" value="PAS-like_dom_sf"/>
</dbReference>
<dbReference type="Pfam" id="PF13426">
    <property type="entry name" value="PAS_9"/>
    <property type="match status" value="1"/>
</dbReference>
<dbReference type="SMART" id="SM00091">
    <property type="entry name" value="PAS"/>
    <property type="match status" value="2"/>
</dbReference>
<dbReference type="CDD" id="cd00082">
    <property type="entry name" value="HisKA"/>
    <property type="match status" value="1"/>
</dbReference>
<dbReference type="PRINTS" id="PR00344">
    <property type="entry name" value="BCTRLSENSOR"/>
</dbReference>
<evidence type="ECO:0000313" key="13">
    <source>
        <dbReference type="EMBL" id="BCO27564.1"/>
    </source>
</evidence>
<dbReference type="NCBIfam" id="TIGR00229">
    <property type="entry name" value="sensory_box"/>
    <property type="match status" value="2"/>
</dbReference>
<keyword evidence="4" id="KW-1003">Cell membrane</keyword>
<evidence type="ECO:0000256" key="5">
    <source>
        <dbReference type="ARBA" id="ARBA00022553"/>
    </source>
</evidence>
<dbReference type="RefSeq" id="WP_223903606.1">
    <property type="nucleotide sequence ID" value="NZ_AP024238.1"/>
</dbReference>
<feature type="domain" description="PAC" evidence="12">
    <location>
        <begin position="347"/>
        <end position="399"/>
    </location>
</feature>
<feature type="domain" description="PAS" evidence="11">
    <location>
        <begin position="274"/>
        <end position="330"/>
    </location>
</feature>
<dbReference type="CDD" id="cd00130">
    <property type="entry name" value="PAS"/>
    <property type="match status" value="2"/>
</dbReference>
<dbReference type="SMART" id="SM00387">
    <property type="entry name" value="HATPase_c"/>
    <property type="match status" value="1"/>
</dbReference>
<dbReference type="Gene3D" id="3.30.565.10">
    <property type="entry name" value="Histidine kinase-like ATPase, C-terminal domain"/>
    <property type="match status" value="1"/>
</dbReference>
<dbReference type="InterPro" id="IPR005467">
    <property type="entry name" value="His_kinase_dom"/>
</dbReference>
<keyword evidence="7 9" id="KW-1133">Transmembrane helix</keyword>
<feature type="transmembrane region" description="Helical" evidence="9">
    <location>
        <begin position="188"/>
        <end position="207"/>
    </location>
</feature>
<evidence type="ECO:0000256" key="9">
    <source>
        <dbReference type="SAM" id="Phobius"/>
    </source>
</evidence>
<dbReference type="SMART" id="SM00086">
    <property type="entry name" value="PAC"/>
    <property type="match status" value="2"/>
</dbReference>
<dbReference type="InterPro" id="IPR003661">
    <property type="entry name" value="HisK_dim/P_dom"/>
</dbReference>
<gene>
    <name evidence="13" type="ORF">MIZ03_2452</name>
</gene>
<keyword evidence="6 9" id="KW-0812">Transmembrane</keyword>